<name>A0ABV7T269_9GAMM</name>
<reference evidence="3" key="1">
    <citation type="journal article" date="2019" name="Int. J. Syst. Evol. Microbiol.">
        <title>The Global Catalogue of Microorganisms (GCM) 10K type strain sequencing project: providing services to taxonomists for standard genome sequencing and annotation.</title>
        <authorList>
            <consortium name="The Broad Institute Genomics Platform"/>
            <consortium name="The Broad Institute Genome Sequencing Center for Infectious Disease"/>
            <person name="Wu L."/>
            <person name="Ma J."/>
        </authorList>
    </citation>
    <scope>NUCLEOTIDE SEQUENCE [LARGE SCALE GENOMIC DNA]</scope>
    <source>
        <strain evidence="3">KCTC 42447</strain>
    </source>
</reference>
<dbReference type="PANTHER" id="PTHR12277">
    <property type="entry name" value="ALPHA/BETA HYDROLASE DOMAIN-CONTAINING PROTEIN"/>
    <property type="match status" value="1"/>
</dbReference>
<proteinExistence type="predicted"/>
<dbReference type="EMBL" id="JBHRXZ010000002">
    <property type="protein sequence ID" value="MFC3606371.1"/>
    <property type="molecule type" value="Genomic_DNA"/>
</dbReference>
<evidence type="ECO:0000313" key="3">
    <source>
        <dbReference type="Proteomes" id="UP001595630"/>
    </source>
</evidence>
<protein>
    <submittedName>
        <fullName evidence="2">Alpha/beta hydrolase</fullName>
    </submittedName>
</protein>
<dbReference type="Gene3D" id="3.40.50.1820">
    <property type="entry name" value="alpha/beta hydrolase"/>
    <property type="match status" value="1"/>
</dbReference>
<comment type="caution">
    <text evidence="2">The sequence shown here is derived from an EMBL/GenBank/DDBJ whole genome shotgun (WGS) entry which is preliminary data.</text>
</comment>
<keyword evidence="1" id="KW-0472">Membrane</keyword>
<keyword evidence="3" id="KW-1185">Reference proteome</keyword>
<dbReference type="InterPro" id="IPR029058">
    <property type="entry name" value="AB_hydrolase_fold"/>
</dbReference>
<keyword evidence="2" id="KW-0378">Hydrolase</keyword>
<dbReference type="RefSeq" id="WP_386360362.1">
    <property type="nucleotide sequence ID" value="NZ_JBHRXZ010000002.1"/>
</dbReference>
<dbReference type="GO" id="GO:0016787">
    <property type="term" value="F:hydrolase activity"/>
    <property type="evidence" value="ECO:0007669"/>
    <property type="project" value="UniProtKB-KW"/>
</dbReference>
<feature type="transmembrane region" description="Helical" evidence="1">
    <location>
        <begin position="6"/>
        <end position="26"/>
    </location>
</feature>
<evidence type="ECO:0000313" key="2">
    <source>
        <dbReference type="EMBL" id="MFC3606371.1"/>
    </source>
</evidence>
<dbReference type="SUPFAM" id="SSF53474">
    <property type="entry name" value="alpha/beta-Hydrolases"/>
    <property type="match status" value="1"/>
</dbReference>
<accession>A0ABV7T269</accession>
<keyword evidence="1" id="KW-1133">Transmembrane helix</keyword>
<evidence type="ECO:0000256" key="1">
    <source>
        <dbReference type="SAM" id="Phobius"/>
    </source>
</evidence>
<gene>
    <name evidence="2" type="ORF">ACFOMF_01040</name>
</gene>
<organism evidence="2 3">
    <name type="scientific">Stutzerimonas tarimensis</name>
    <dbReference type="NCBI Taxonomy" id="1507735"/>
    <lineage>
        <taxon>Bacteria</taxon>
        <taxon>Pseudomonadati</taxon>
        <taxon>Pseudomonadota</taxon>
        <taxon>Gammaproteobacteria</taxon>
        <taxon>Pseudomonadales</taxon>
        <taxon>Pseudomonadaceae</taxon>
        <taxon>Stutzerimonas</taxon>
    </lineage>
</organism>
<dbReference type="Proteomes" id="UP001595630">
    <property type="component" value="Unassembled WGS sequence"/>
</dbReference>
<sequence>MARGIFWFAGLILVIYLLFTAILFVFQRSLIYLPQPRAASEAAALRLPNDAGELMVTLRPHDGPNALIYFGGNAEDVSLNLPDFAESFPDHALYLMHYRGFAGSDGSPGEIAIRQDALSLFDAIAGDHRCVLVMGRSLGSAIATHVAAQREVSRLILITPFNSLEELAARQFPFIPVHWLLRDRYHTWRDAPGVAAPTLLVAAENDRIVPRQSTEALLGRFSDGLASLAVIPDRGHNTLHMSDAYAEVLARARCPEEED</sequence>
<keyword evidence="1" id="KW-0812">Transmembrane</keyword>